<evidence type="ECO:0000256" key="1">
    <source>
        <dbReference type="SAM" id="Phobius"/>
    </source>
</evidence>
<reference evidence="2 3" key="1">
    <citation type="journal article" date="2014" name="Genome Announc.">
        <title>Draft genome sequence of Sclerotinia borealis, a psychrophilic plant pathogenic fungus.</title>
        <authorList>
            <person name="Mardanov A.V."/>
            <person name="Beletsky A.V."/>
            <person name="Kadnikov V.V."/>
            <person name="Ignatov A.N."/>
            <person name="Ravin N.V."/>
        </authorList>
    </citation>
    <scope>NUCLEOTIDE SEQUENCE [LARGE SCALE GENOMIC DNA]</scope>
    <source>
        <strain evidence="3">F-4157</strain>
    </source>
</reference>
<dbReference type="STRING" id="1432307.W9CBP6"/>
<feature type="transmembrane region" description="Helical" evidence="1">
    <location>
        <begin position="34"/>
        <end position="54"/>
    </location>
</feature>
<keyword evidence="1" id="KW-0812">Transmembrane</keyword>
<keyword evidence="1" id="KW-1133">Transmembrane helix</keyword>
<name>W9CBP6_SCLBF</name>
<keyword evidence="1" id="KW-0472">Membrane</keyword>
<dbReference type="OrthoDB" id="5420013at2759"/>
<organism evidence="2 3">
    <name type="scientific">Sclerotinia borealis (strain F-4128)</name>
    <dbReference type="NCBI Taxonomy" id="1432307"/>
    <lineage>
        <taxon>Eukaryota</taxon>
        <taxon>Fungi</taxon>
        <taxon>Dikarya</taxon>
        <taxon>Ascomycota</taxon>
        <taxon>Pezizomycotina</taxon>
        <taxon>Leotiomycetes</taxon>
        <taxon>Helotiales</taxon>
        <taxon>Sclerotiniaceae</taxon>
        <taxon>Sclerotinia</taxon>
    </lineage>
</organism>
<evidence type="ECO:0000313" key="3">
    <source>
        <dbReference type="Proteomes" id="UP000019487"/>
    </source>
</evidence>
<protein>
    <submittedName>
        <fullName evidence="2">Uncharacterized protein</fullName>
    </submittedName>
</protein>
<keyword evidence="3" id="KW-1185">Reference proteome</keyword>
<feature type="transmembrane region" description="Helical" evidence="1">
    <location>
        <begin position="452"/>
        <end position="475"/>
    </location>
</feature>
<evidence type="ECO:0000313" key="2">
    <source>
        <dbReference type="EMBL" id="ESZ93243.1"/>
    </source>
</evidence>
<sequence length="556" mass="61372">MPKDQPNHSQPSARQGEVGQPELIVRASRQFWKALKLLVFSLVCCAAAVVAVALPEAALWLGSRGNAQLIVVGLAISLMNHCFGSEARTCGLVLEARLGRSTIQNYEAILYNRLSIVNFHRYVRLVIFLLSVFPLTLSVAYKGVDGGETHTNSLYGQLNLQGLFADAHQCNFRLDNPLPDKRATAIMIYVTEPIVTLNTRYPLKLGSYGLNMQVLNHNTTAMLDPPTSDYIQALRQKMFPGQTLYLQASVNATFSSINCTTADTSCTRSAEFLNDSSSSHATWTSTVKVSGNINFTMAAYKDQQVLFFAAWDKLADPPTNFSSEAVGFNLYRGHCDGRWRIDKSTVGLEEASGCVRSDFPGSQRVIVENIDWASLQKLQQVLADAMVTTSDDTIPVIMTTDLSVQSAIVASMMWSKLSSHASETTFYNRYPELDYVTEETLQWSVLTLKREVWLYVIICIQPVMIFIFMIIRYCLRHIPVSNTFGLTSLLAGIDLNSAALLKGASYSGTLNTRVTVTINVVEDGEARGRRCGHLEYVLGTDRKGKAGSLIDGVTYG</sequence>
<dbReference type="EMBL" id="AYSA01000333">
    <property type="protein sequence ID" value="ESZ93243.1"/>
    <property type="molecule type" value="Genomic_DNA"/>
</dbReference>
<proteinExistence type="predicted"/>
<comment type="caution">
    <text evidence="2">The sequence shown here is derived from an EMBL/GenBank/DDBJ whole genome shotgun (WGS) entry which is preliminary data.</text>
</comment>
<dbReference type="HOGENOM" id="CLU_019894_0_0_1"/>
<gene>
    <name evidence="2" type="ORF">SBOR_6343</name>
</gene>
<dbReference type="AlphaFoldDB" id="W9CBP6"/>
<dbReference type="Proteomes" id="UP000019487">
    <property type="component" value="Unassembled WGS sequence"/>
</dbReference>
<accession>W9CBP6</accession>